<accession>A0ABT4VVD7</accession>
<reference evidence="3" key="1">
    <citation type="submission" date="2022-11" db="EMBL/GenBank/DDBJ databases">
        <title>Hoeflea poritis sp. nov., isolated from scleractinian coral Porites lutea.</title>
        <authorList>
            <person name="Zhang G."/>
            <person name="Wei Q."/>
            <person name="Cai L."/>
        </authorList>
    </citation>
    <scope>NUCLEOTIDE SEQUENCE</scope>
    <source>
        <strain evidence="3">E7-10</strain>
    </source>
</reference>
<proteinExistence type="inferred from homology"/>
<dbReference type="PROSITE" id="PS51464">
    <property type="entry name" value="SIS"/>
    <property type="match status" value="1"/>
</dbReference>
<gene>
    <name evidence="3" type="ORF">OOZ53_25155</name>
</gene>
<evidence type="ECO:0000313" key="3">
    <source>
        <dbReference type="EMBL" id="MDA4848669.1"/>
    </source>
</evidence>
<evidence type="ECO:0000259" key="2">
    <source>
        <dbReference type="PROSITE" id="PS51464"/>
    </source>
</evidence>
<dbReference type="InterPro" id="IPR001347">
    <property type="entry name" value="SIS_dom"/>
</dbReference>
<keyword evidence="4" id="KW-1185">Reference proteome</keyword>
<feature type="domain" description="SIS" evidence="2">
    <location>
        <begin position="27"/>
        <end position="171"/>
    </location>
</feature>
<dbReference type="Proteomes" id="UP001148313">
    <property type="component" value="Unassembled WGS sequence"/>
</dbReference>
<dbReference type="CDD" id="cd05005">
    <property type="entry name" value="SIS_PHI"/>
    <property type="match status" value="1"/>
</dbReference>
<dbReference type="InterPro" id="IPR046348">
    <property type="entry name" value="SIS_dom_sf"/>
</dbReference>
<sequence length="184" mass="19694">MKTDFNTAIAELGEVVDRIDNSAIETGCQAIQEAGKIVLYGCGREGLQMRGFAMRLYHLGFDVAVQGDMTTPPLGPGDLFIVSDGPGRLATVEALTRVAKNAGASVLLLTAEPTAAIAGRADRLIAIPAQTMAKDQGDTISSVLPMGSVYEGTLFLLFEIMVLKLRDRIRSDAQAMRARHTNLE</sequence>
<name>A0ABT4VVD7_9HYPH</name>
<dbReference type="RefSeq" id="WP_271092544.1">
    <property type="nucleotide sequence ID" value="NZ_JAPJZH010000027.1"/>
</dbReference>
<dbReference type="SUPFAM" id="SSF53697">
    <property type="entry name" value="SIS domain"/>
    <property type="match status" value="1"/>
</dbReference>
<evidence type="ECO:0000313" key="4">
    <source>
        <dbReference type="Proteomes" id="UP001148313"/>
    </source>
</evidence>
<dbReference type="InterPro" id="IPR017552">
    <property type="entry name" value="PHI/rmpB"/>
</dbReference>
<comment type="similarity">
    <text evidence="1">Belongs to the SIS family. PHI subfamily.</text>
</comment>
<dbReference type="Pfam" id="PF01380">
    <property type="entry name" value="SIS"/>
    <property type="match status" value="1"/>
</dbReference>
<dbReference type="PANTHER" id="PTHR43443">
    <property type="entry name" value="3-HEXULOSE-6-PHOSPHATE ISOMERASE"/>
    <property type="match status" value="1"/>
</dbReference>
<protein>
    <submittedName>
        <fullName evidence="3">SIS domain-containing protein</fullName>
    </submittedName>
</protein>
<dbReference type="EMBL" id="JAPJZH010000027">
    <property type="protein sequence ID" value="MDA4848669.1"/>
    <property type="molecule type" value="Genomic_DNA"/>
</dbReference>
<dbReference type="PANTHER" id="PTHR43443:SF1">
    <property type="entry name" value="3-HEXULOSE-6-PHOSPHATE ISOMERASE"/>
    <property type="match status" value="1"/>
</dbReference>
<evidence type="ECO:0000256" key="1">
    <source>
        <dbReference type="ARBA" id="ARBA00009235"/>
    </source>
</evidence>
<dbReference type="Gene3D" id="3.40.50.10490">
    <property type="entry name" value="Glucose-6-phosphate isomerase like protein, domain 1"/>
    <property type="match status" value="1"/>
</dbReference>
<organism evidence="3 4">
    <name type="scientific">Hoeflea poritis</name>
    <dbReference type="NCBI Taxonomy" id="2993659"/>
    <lineage>
        <taxon>Bacteria</taxon>
        <taxon>Pseudomonadati</taxon>
        <taxon>Pseudomonadota</taxon>
        <taxon>Alphaproteobacteria</taxon>
        <taxon>Hyphomicrobiales</taxon>
        <taxon>Rhizobiaceae</taxon>
        <taxon>Hoeflea</taxon>
    </lineage>
</organism>
<comment type="caution">
    <text evidence="3">The sequence shown here is derived from an EMBL/GenBank/DDBJ whole genome shotgun (WGS) entry which is preliminary data.</text>
</comment>